<dbReference type="OrthoDB" id="2524554at2759"/>
<proteinExistence type="predicted"/>
<feature type="compositionally biased region" description="Polar residues" evidence="1">
    <location>
        <begin position="64"/>
        <end position="85"/>
    </location>
</feature>
<dbReference type="AlphaFoldDB" id="A0A238EYU9"/>
<gene>
    <name evidence="2" type="ORF">BQ2448_5668</name>
</gene>
<reference evidence="3" key="1">
    <citation type="submission" date="2016-09" db="EMBL/GenBank/DDBJ databases">
        <authorList>
            <person name="Jeantristanb JTB J.-T."/>
            <person name="Ricardo R."/>
        </authorList>
    </citation>
    <scope>NUCLEOTIDE SEQUENCE [LARGE SCALE GENOMIC DNA]</scope>
</reference>
<keyword evidence="3" id="KW-1185">Reference proteome</keyword>
<protein>
    <submittedName>
        <fullName evidence="2">BQ2448_5668 protein</fullName>
    </submittedName>
</protein>
<feature type="region of interest" description="Disordered" evidence="1">
    <location>
        <begin position="1"/>
        <end position="29"/>
    </location>
</feature>
<dbReference type="EMBL" id="FMSP01000001">
    <property type="protein sequence ID" value="SCV67022.1"/>
    <property type="molecule type" value="Genomic_DNA"/>
</dbReference>
<feature type="region of interest" description="Disordered" evidence="1">
    <location>
        <begin position="513"/>
        <end position="535"/>
    </location>
</feature>
<name>A0A238EYU9_9BASI</name>
<evidence type="ECO:0000313" key="2">
    <source>
        <dbReference type="EMBL" id="SCV67022.1"/>
    </source>
</evidence>
<sequence length="707" mass="74461">MASRRIGTAASTLMHSGAARPTGRSVFAPSSSTSSLILIAPSPTRLHQVNLSSSSQVLVDRPPSFSTPEPTLASSSSSIQAQHDPSQPLPPTALPVEDYASPLLHTASFFGSIFRYAVYGSVTIVVMVVATFAGVHAYVEYIELAQQGDLATQDDPDEWASELEGWSGGHLGGGTDPRLGPVTRLAVRGAWAAQNWGAGSPLGSAASASSPMGPVSMRTPFSGAGGTMIGSDQDRQGAVQAGLSQGEVRDAGWQLSEEFLVYALARSAKKGISLVGRAETSTGPSLTPAMVDRAALELEQRLANIRERIGGRYRLEAAREAWERIYYALASAPVSPSSTAHWLQREKLKATRKLGDLSARLGQLARPGSVEHERENMRAEGWYLGGILPALGASTGAARQNKLEALVPKGVEAKKLVSPSSSFFGFWSRSHPPSRAVSNSVTVASEGLPSIRPEITKAVNLLEQGSSRHQASPATQRALLSSLISFETFLARCRALTAAHALQTASLSYTESLMGPSSLPSPSTSSGGPTLSSATPASILGPTLTSYYYSTRAAVLRTHLAEVSLALRMPNIEGYALDLLSSAVHSCDSTLVALTQSPLTKDSSRKLKPFSKAAQGIVRDSRVTAAMACNLSGFVVENGSRIADASGVRREETKSWAEGGLRQSQSMFKKAVGFAKNDAGAVVDHQGLKLAERGLDRVNAKIGSITG</sequence>
<feature type="region of interest" description="Disordered" evidence="1">
    <location>
        <begin position="58"/>
        <end position="94"/>
    </location>
</feature>
<accession>A0A238EYU9</accession>
<organism evidence="2 3">
    <name type="scientific">Microbotryum intermedium</name>
    <dbReference type="NCBI Taxonomy" id="269621"/>
    <lineage>
        <taxon>Eukaryota</taxon>
        <taxon>Fungi</taxon>
        <taxon>Dikarya</taxon>
        <taxon>Basidiomycota</taxon>
        <taxon>Pucciniomycotina</taxon>
        <taxon>Microbotryomycetes</taxon>
        <taxon>Microbotryales</taxon>
        <taxon>Microbotryaceae</taxon>
        <taxon>Microbotryum</taxon>
    </lineage>
</organism>
<dbReference type="Proteomes" id="UP000198372">
    <property type="component" value="Unassembled WGS sequence"/>
</dbReference>
<evidence type="ECO:0000313" key="3">
    <source>
        <dbReference type="Proteomes" id="UP000198372"/>
    </source>
</evidence>
<evidence type="ECO:0000256" key="1">
    <source>
        <dbReference type="SAM" id="MobiDB-lite"/>
    </source>
</evidence>